<dbReference type="Pfam" id="PF13151">
    <property type="entry name" value="DUF3990"/>
    <property type="match status" value="1"/>
</dbReference>
<dbReference type="EMBL" id="JBHSGD010000007">
    <property type="protein sequence ID" value="MFC4652978.1"/>
    <property type="molecule type" value="Genomic_DNA"/>
</dbReference>
<evidence type="ECO:0000256" key="2">
    <source>
        <dbReference type="SAM" id="Phobius"/>
    </source>
</evidence>
<protein>
    <submittedName>
        <fullName evidence="3">Class C sortase</fullName>
    </submittedName>
</protein>
<name>A0ABV9JE23_9LACT</name>
<evidence type="ECO:0000313" key="3">
    <source>
        <dbReference type="EMBL" id="MFC4652978.1"/>
    </source>
</evidence>
<keyword evidence="1" id="KW-0378">Hydrolase</keyword>
<evidence type="ECO:0000256" key="1">
    <source>
        <dbReference type="ARBA" id="ARBA00022801"/>
    </source>
</evidence>
<proteinExistence type="predicted"/>
<keyword evidence="2" id="KW-0472">Membrane</keyword>
<feature type="transmembrane region" description="Helical" evidence="2">
    <location>
        <begin position="237"/>
        <end position="260"/>
    </location>
</feature>
<gene>
    <name evidence="3" type="ORF">ACFO26_08665</name>
</gene>
<dbReference type="Gene3D" id="2.40.260.10">
    <property type="entry name" value="Sortase"/>
    <property type="match status" value="1"/>
</dbReference>
<dbReference type="InterPro" id="IPR025051">
    <property type="entry name" value="DUF3990"/>
</dbReference>
<keyword evidence="2" id="KW-1133">Transmembrane helix</keyword>
<dbReference type="InterPro" id="IPR005754">
    <property type="entry name" value="Sortase"/>
</dbReference>
<keyword evidence="4" id="KW-1185">Reference proteome</keyword>
<organism evidence="3 4">
    <name type="scientific">Lactococcus nasutitermitis</name>
    <dbReference type="NCBI Taxonomy" id="1652957"/>
    <lineage>
        <taxon>Bacteria</taxon>
        <taxon>Bacillati</taxon>
        <taxon>Bacillota</taxon>
        <taxon>Bacilli</taxon>
        <taxon>Lactobacillales</taxon>
        <taxon>Streptococcaceae</taxon>
        <taxon>Lactococcus</taxon>
    </lineage>
</organism>
<accession>A0ABV9JE23</accession>
<dbReference type="Pfam" id="PF04203">
    <property type="entry name" value="Sortase"/>
    <property type="match status" value="1"/>
</dbReference>
<dbReference type="SUPFAM" id="SSF63817">
    <property type="entry name" value="Sortase"/>
    <property type="match status" value="1"/>
</dbReference>
<dbReference type="InterPro" id="IPR042002">
    <property type="entry name" value="Sortase_C"/>
</dbReference>
<dbReference type="NCBIfam" id="TIGR01076">
    <property type="entry name" value="sortase_fam"/>
    <property type="match status" value="1"/>
</dbReference>
<dbReference type="InterPro" id="IPR023365">
    <property type="entry name" value="Sortase_dom-sf"/>
</dbReference>
<keyword evidence="2" id="KW-0812">Transmembrane</keyword>
<reference evidence="4" key="1">
    <citation type="journal article" date="2019" name="Int. J. Syst. Evol. Microbiol.">
        <title>The Global Catalogue of Microorganisms (GCM) 10K type strain sequencing project: providing services to taxonomists for standard genome sequencing and annotation.</title>
        <authorList>
            <consortium name="The Broad Institute Genomics Platform"/>
            <consortium name="The Broad Institute Genome Sequencing Center for Infectious Disease"/>
            <person name="Wu L."/>
            <person name="Ma J."/>
        </authorList>
    </citation>
    <scope>NUCLEOTIDE SEQUENCE [LARGE SCALE GENOMIC DNA]</scope>
    <source>
        <strain evidence="4">CCUG 63287</strain>
    </source>
</reference>
<sequence length="399" mass="45524">MVIALGVLFYPIVVNYFASRQSVTIVQRYNDTVSHLGANKTKKILDNAKLYNAKLYNDYIYAMSQHLPWKGDVPNYQQELKINSSGMMGYITIPQIQVRDIPIYHGDAESTLAMGVGHMQQTSLPIGGLNTHTVLAAHSGRVNNTLFTNLDKLQKGDVFYIHTFNLELKYQVINIKIVNPNQVGSLSIVKGEDLATLVTCYPTGINNKRLLVTGDRIALTKKVPSETINRNQFGYNFWVFTGSASLAFLALLWLLALLLLRRRKLYQVSLKVLKEPSLIEGQSSGTFGRGFYLTSSKHIAKIWAKEQEKTVLNVYRLKKVKEISRRIFKAKSDNWQEYVTANLSTGYEGKEYELIIGPIPNYPYHRMRKIEQYTLKSEDAMKHLKYIKSIQVEKETKKN</sequence>
<dbReference type="Proteomes" id="UP001595987">
    <property type="component" value="Unassembled WGS sequence"/>
</dbReference>
<comment type="caution">
    <text evidence="3">The sequence shown here is derived from an EMBL/GenBank/DDBJ whole genome shotgun (WGS) entry which is preliminary data.</text>
</comment>
<dbReference type="CDD" id="cd05827">
    <property type="entry name" value="Sortase_C"/>
    <property type="match status" value="1"/>
</dbReference>
<dbReference type="RefSeq" id="WP_213536709.1">
    <property type="nucleotide sequence ID" value="NZ_BOVQ01000009.1"/>
</dbReference>
<dbReference type="NCBIfam" id="NF033745">
    <property type="entry name" value="class_C_sortase"/>
    <property type="match status" value="1"/>
</dbReference>
<evidence type="ECO:0000313" key="4">
    <source>
        <dbReference type="Proteomes" id="UP001595987"/>
    </source>
</evidence>